<evidence type="ECO:0000256" key="1">
    <source>
        <dbReference type="SAM" id="Phobius"/>
    </source>
</evidence>
<keyword evidence="1" id="KW-1133">Transmembrane helix</keyword>
<proteinExistence type="predicted"/>
<sequence>MVQKVDCGVISVIFGNILIISIPFWGDALRFIAAIIPICERVALRDGDLQRPLGDYLGVAIPASVNMLV</sequence>
<keyword evidence="1" id="KW-0812">Transmembrane</keyword>
<evidence type="ECO:0000313" key="3">
    <source>
        <dbReference type="Proteomes" id="UP000321408"/>
    </source>
</evidence>
<accession>A0A5B9DDK6</accession>
<evidence type="ECO:0000313" key="2">
    <source>
        <dbReference type="EMBL" id="QEE17328.1"/>
    </source>
</evidence>
<gene>
    <name evidence="2" type="ORF">DSAG12_03161</name>
</gene>
<reference evidence="2 3" key="1">
    <citation type="journal article" date="2020" name="Nature">
        <title>Isolation of an archaeon at the prokaryote-eukaryote interface.</title>
        <authorList>
            <person name="Imachi H."/>
            <person name="Nobu M.K."/>
            <person name="Nakahara N."/>
            <person name="Morono Y."/>
            <person name="Ogawara M."/>
            <person name="Takaki Y."/>
            <person name="Takano Y."/>
            <person name="Uematsu K."/>
            <person name="Ikuta T."/>
            <person name="Ito M."/>
            <person name="Matsui Y."/>
            <person name="Miyazaki M."/>
            <person name="Murata K."/>
            <person name="Saito Y."/>
            <person name="Sakai S."/>
            <person name="Song C."/>
            <person name="Tasumi E."/>
            <person name="Yamanaka Y."/>
            <person name="Yamaguchi T."/>
            <person name="Kamagata Y."/>
            <person name="Tamaki H."/>
            <person name="Takai K."/>
        </authorList>
    </citation>
    <scope>NUCLEOTIDE SEQUENCE [LARGE SCALE GENOMIC DNA]</scope>
    <source>
        <strain evidence="2 3">MK-D1</strain>
    </source>
</reference>
<dbReference type="Proteomes" id="UP000321408">
    <property type="component" value="Chromosome"/>
</dbReference>
<dbReference type="GeneID" id="41331130"/>
<protein>
    <submittedName>
        <fullName evidence="2">Uncharacterized protein</fullName>
    </submittedName>
</protein>
<dbReference type="AlphaFoldDB" id="A0A5B9DDK6"/>
<dbReference type="RefSeq" id="WP_147664223.1">
    <property type="nucleotide sequence ID" value="NZ_CP042905.2"/>
</dbReference>
<name>A0A5B9DDK6_9ARCH</name>
<keyword evidence="3" id="KW-1185">Reference proteome</keyword>
<feature type="transmembrane region" description="Helical" evidence="1">
    <location>
        <begin position="7"/>
        <end position="26"/>
    </location>
</feature>
<dbReference type="KEGG" id="psyt:DSAG12_03161"/>
<keyword evidence="1" id="KW-0472">Membrane</keyword>
<dbReference type="EMBL" id="CP042905">
    <property type="protein sequence ID" value="QEE17328.1"/>
    <property type="molecule type" value="Genomic_DNA"/>
</dbReference>
<organism evidence="2 3">
    <name type="scientific">Promethearchaeum syntrophicum</name>
    <dbReference type="NCBI Taxonomy" id="2594042"/>
    <lineage>
        <taxon>Archaea</taxon>
        <taxon>Promethearchaeati</taxon>
        <taxon>Promethearchaeota</taxon>
        <taxon>Promethearchaeia</taxon>
        <taxon>Promethearchaeales</taxon>
        <taxon>Promethearchaeaceae</taxon>
        <taxon>Promethearchaeum</taxon>
    </lineage>
</organism>
<reference evidence="2 3" key="2">
    <citation type="journal article" date="2024" name="Int. J. Syst. Evol. Microbiol.">
        <title>Promethearchaeum syntrophicum gen. nov., sp. nov., an anaerobic, obligately syntrophic archaeon, the first isolate of the lineage 'Asgard' archaea, and proposal of the new archaeal phylum Promethearchaeota phyl. nov. and kingdom Promethearchaeati regn. nov.</title>
        <authorList>
            <person name="Imachi H."/>
            <person name="Nobu M.K."/>
            <person name="Kato S."/>
            <person name="Takaki Y."/>
            <person name="Miyazaki M."/>
            <person name="Miyata M."/>
            <person name="Ogawara M."/>
            <person name="Saito Y."/>
            <person name="Sakai S."/>
            <person name="Tahara Y.O."/>
            <person name="Takano Y."/>
            <person name="Tasumi E."/>
            <person name="Uematsu K."/>
            <person name="Yoshimura T."/>
            <person name="Itoh T."/>
            <person name="Ohkuma M."/>
            <person name="Takai K."/>
        </authorList>
    </citation>
    <scope>NUCLEOTIDE SEQUENCE [LARGE SCALE GENOMIC DNA]</scope>
    <source>
        <strain evidence="2 3">MK-D1</strain>
    </source>
</reference>